<protein>
    <submittedName>
        <fullName evidence="1">Uncharacterized protein</fullName>
    </submittedName>
</protein>
<keyword evidence="2" id="KW-1185">Reference proteome</keyword>
<dbReference type="Proteomes" id="UP000092462">
    <property type="component" value="Unassembled WGS sequence"/>
</dbReference>
<name>A0A1B0GP03_PHLPP</name>
<accession>A0A1B0GP03</accession>
<evidence type="ECO:0000313" key="2">
    <source>
        <dbReference type="Proteomes" id="UP000092462"/>
    </source>
</evidence>
<evidence type="ECO:0000313" key="1">
    <source>
        <dbReference type="EnsemblMetazoa" id="PPAI006405-PA"/>
    </source>
</evidence>
<proteinExistence type="predicted"/>
<dbReference type="EMBL" id="AJVK01014898">
    <property type="status" value="NOT_ANNOTATED_CDS"/>
    <property type="molecule type" value="Genomic_DNA"/>
</dbReference>
<dbReference type="EMBL" id="AJVK01014897">
    <property type="status" value="NOT_ANNOTATED_CDS"/>
    <property type="molecule type" value="Genomic_DNA"/>
</dbReference>
<organism evidence="1 2">
    <name type="scientific">Phlebotomus papatasi</name>
    <name type="common">Sandfly</name>
    <dbReference type="NCBI Taxonomy" id="29031"/>
    <lineage>
        <taxon>Eukaryota</taxon>
        <taxon>Metazoa</taxon>
        <taxon>Ecdysozoa</taxon>
        <taxon>Arthropoda</taxon>
        <taxon>Hexapoda</taxon>
        <taxon>Insecta</taxon>
        <taxon>Pterygota</taxon>
        <taxon>Neoptera</taxon>
        <taxon>Endopterygota</taxon>
        <taxon>Diptera</taxon>
        <taxon>Nematocera</taxon>
        <taxon>Psychodoidea</taxon>
        <taxon>Psychodidae</taxon>
        <taxon>Phlebotomus</taxon>
        <taxon>Phlebotomus</taxon>
    </lineage>
</organism>
<sequence>MDFPVVGKRYTGKNTHKFYKGLRKYSAKGTWIYIVDVANHIADILISLHKHSLTPLFAPRGPGELCLADGAHRFFPTEGGRRFFTGSADNEVQKTREENPSTGRRGFIMGGSRLASGHLHRKIIGL</sequence>
<dbReference type="VEuPathDB" id="VectorBase:PPAI006405"/>
<dbReference type="AlphaFoldDB" id="A0A1B0GP03"/>
<dbReference type="EnsemblMetazoa" id="PPAI006405-RA">
    <property type="protein sequence ID" value="PPAI006405-PA"/>
    <property type="gene ID" value="PPAI006405"/>
</dbReference>
<reference evidence="1" key="1">
    <citation type="submission" date="2022-08" db="UniProtKB">
        <authorList>
            <consortium name="EnsemblMetazoa"/>
        </authorList>
    </citation>
    <scope>IDENTIFICATION</scope>
    <source>
        <strain evidence="1">Israel</strain>
    </source>
</reference>